<feature type="compositionally biased region" description="Low complexity" evidence="1">
    <location>
        <begin position="252"/>
        <end position="269"/>
    </location>
</feature>
<feature type="compositionally biased region" description="Low complexity" evidence="1">
    <location>
        <begin position="463"/>
        <end position="475"/>
    </location>
</feature>
<feature type="region of interest" description="Disordered" evidence="1">
    <location>
        <begin position="446"/>
        <end position="475"/>
    </location>
</feature>
<proteinExistence type="predicted"/>
<feature type="region of interest" description="Disordered" evidence="1">
    <location>
        <begin position="489"/>
        <end position="553"/>
    </location>
</feature>
<dbReference type="OrthoDB" id="4023212at2759"/>
<evidence type="ECO:0000313" key="3">
    <source>
        <dbReference type="Proteomes" id="UP000253472"/>
    </source>
</evidence>
<protein>
    <submittedName>
        <fullName evidence="2">Uncharacterized protein</fullName>
    </submittedName>
</protein>
<dbReference type="STRING" id="5486.A0A367YCV5"/>
<feature type="region of interest" description="Disordered" evidence="1">
    <location>
        <begin position="149"/>
        <end position="204"/>
    </location>
</feature>
<feature type="compositionally biased region" description="Polar residues" evidence="1">
    <location>
        <begin position="149"/>
        <end position="167"/>
    </location>
</feature>
<accession>A0A367YCV5</accession>
<name>A0A367YCV5_9ASCO</name>
<feature type="region of interest" description="Disordered" evidence="1">
    <location>
        <begin position="250"/>
        <end position="276"/>
    </location>
</feature>
<dbReference type="Proteomes" id="UP000253472">
    <property type="component" value="Unassembled WGS sequence"/>
</dbReference>
<feature type="compositionally biased region" description="Basic and acidic residues" evidence="1">
    <location>
        <begin position="342"/>
        <end position="353"/>
    </location>
</feature>
<organism evidence="2 3">
    <name type="scientific">Candida viswanathii</name>
    <dbReference type="NCBI Taxonomy" id="5486"/>
    <lineage>
        <taxon>Eukaryota</taxon>
        <taxon>Fungi</taxon>
        <taxon>Dikarya</taxon>
        <taxon>Ascomycota</taxon>
        <taxon>Saccharomycotina</taxon>
        <taxon>Pichiomycetes</taxon>
        <taxon>Debaryomycetaceae</taxon>
        <taxon>Candida/Lodderomyces clade</taxon>
        <taxon>Candida</taxon>
    </lineage>
</organism>
<evidence type="ECO:0000256" key="1">
    <source>
        <dbReference type="SAM" id="MobiDB-lite"/>
    </source>
</evidence>
<feature type="compositionally biased region" description="Basic and acidic residues" evidence="1">
    <location>
        <begin position="172"/>
        <end position="187"/>
    </location>
</feature>
<evidence type="ECO:0000313" key="2">
    <source>
        <dbReference type="EMBL" id="RCK63704.1"/>
    </source>
</evidence>
<comment type="caution">
    <text evidence="2">The sequence shown here is derived from an EMBL/GenBank/DDBJ whole genome shotgun (WGS) entry which is preliminary data.</text>
</comment>
<dbReference type="AlphaFoldDB" id="A0A367YCV5"/>
<dbReference type="EMBL" id="QLNQ01000023">
    <property type="protein sequence ID" value="RCK63704.1"/>
    <property type="molecule type" value="Genomic_DNA"/>
</dbReference>
<feature type="region of interest" description="Disordered" evidence="1">
    <location>
        <begin position="1"/>
        <end position="36"/>
    </location>
</feature>
<keyword evidence="3" id="KW-1185">Reference proteome</keyword>
<gene>
    <name evidence="2" type="ORF">Cantr_10297</name>
</gene>
<reference evidence="2 3" key="1">
    <citation type="submission" date="2018-06" db="EMBL/GenBank/DDBJ databases">
        <title>Whole genome sequencing of Candida tropicalis (genome annotated by CSBL at Korea University).</title>
        <authorList>
            <person name="Ahn J."/>
        </authorList>
    </citation>
    <scope>NUCLEOTIDE SEQUENCE [LARGE SCALE GENOMIC DNA]</scope>
    <source>
        <strain evidence="2 3">ATCC 20962</strain>
    </source>
</reference>
<sequence>MRIPAHLHAYHNELQPPRMSSHNSDNEDESHHHHQKVPLLQTIISPRPDIHDLIERTHIEDIRAFNVGRNTVELIKNDQNGLEILEKRISSKSNEPDDEVESLCSVIEEPVHPDLFLNIGNTLSYPSRLETLEIISDGDLNRDETVSIEDNSTVSASPSTATFSYQPTMEGGVHEPEKEVIEQENRGGRLPPIPATPPSETEAKFTTPKDKIFDLSGKTAFTSSPVTPLTLPSATPTKNSSGSQLILTTLHGGVSSSGSSPVTVGPSSPKQQQKHTLMDPIEFPEEKRFPSVDEELVSFIVSKNKLLDAAGGEQQRGKNLKTVLNLKRITNIEDTLDDEDKEGDKESRNKNDQKISPSFTPQEKHIQFMHPGKKKQLKELFYNNNNTTTTKLNHSTVTLTPKVKTKTSVASLDSSISSNLESKKAYQQDKLVRSSPGYLIHKAIDSPGSLPTLRSNTERMVSRKTSSSSDKTTISNDTMIEVLGKPETIDTNYNSSHEFIPTRAPPPPKINHHHHQQHHAQTNTANSDHPHHPQDVDTEENASSSQSSKISKQEKFQEFSKKIFKKGSQSSLEAKTFYEKLLRKEKKRGKGGSSGVDKNIQTDDITNTLTLEMLDIKKKREKQYKEEVTLSLQSFLDANSLSSVVDSFKDYVERSLI</sequence>
<feature type="region of interest" description="Disordered" evidence="1">
    <location>
        <begin position="335"/>
        <end position="362"/>
    </location>
</feature>